<feature type="domain" description="ABC transporter" evidence="9">
    <location>
        <begin position="765"/>
        <end position="1007"/>
    </location>
</feature>
<evidence type="ECO:0000256" key="3">
    <source>
        <dbReference type="ARBA" id="ARBA00022448"/>
    </source>
</evidence>
<keyword evidence="4 8" id="KW-0812">Transmembrane</keyword>
<dbReference type="PROSITE" id="PS50893">
    <property type="entry name" value="ABC_TRANSPORTER_2"/>
    <property type="match status" value="2"/>
</dbReference>
<evidence type="ECO:0000256" key="2">
    <source>
        <dbReference type="ARBA" id="ARBA00006012"/>
    </source>
</evidence>
<dbReference type="InterPro" id="IPR034003">
    <property type="entry name" value="ABCG_PDR_2"/>
</dbReference>
<dbReference type="PANTHER" id="PTHR19241">
    <property type="entry name" value="ATP-BINDING CASSETTE TRANSPORTER"/>
    <property type="match status" value="1"/>
</dbReference>
<dbReference type="VEuPathDB" id="FungiDB:PC110_g15320"/>
<feature type="compositionally biased region" description="Low complexity" evidence="7">
    <location>
        <begin position="710"/>
        <end position="723"/>
    </location>
</feature>
<dbReference type="FunFam" id="3.40.50.300:FF:000528">
    <property type="entry name" value="ABC transporter G family member 31"/>
    <property type="match status" value="1"/>
</dbReference>
<dbReference type="GO" id="GO:0016020">
    <property type="term" value="C:membrane"/>
    <property type="evidence" value="ECO:0007669"/>
    <property type="project" value="UniProtKB-SubCell"/>
</dbReference>
<name>A0A8T1TQ60_9STRA</name>
<feature type="transmembrane region" description="Helical" evidence="8">
    <location>
        <begin position="560"/>
        <end position="582"/>
    </location>
</feature>
<feature type="transmembrane region" description="Helical" evidence="8">
    <location>
        <begin position="1088"/>
        <end position="1108"/>
    </location>
</feature>
<dbReference type="Pfam" id="PF01061">
    <property type="entry name" value="ABC2_membrane"/>
    <property type="match status" value="2"/>
</dbReference>
<comment type="caution">
    <text evidence="10">The sequence shown here is derived from an EMBL/GenBank/DDBJ whole genome shotgun (WGS) entry which is preliminary data.</text>
</comment>
<feature type="domain" description="ABC transporter" evidence="9">
    <location>
        <begin position="84"/>
        <end position="355"/>
    </location>
</feature>
<evidence type="ECO:0000256" key="5">
    <source>
        <dbReference type="ARBA" id="ARBA00022989"/>
    </source>
</evidence>
<keyword evidence="5 8" id="KW-1133">Transmembrane helix</keyword>
<dbReference type="InterPro" id="IPR003439">
    <property type="entry name" value="ABC_transporter-like_ATP-bd"/>
</dbReference>
<feature type="transmembrane region" description="Helical" evidence="8">
    <location>
        <begin position="455"/>
        <end position="472"/>
    </location>
</feature>
<evidence type="ECO:0000256" key="6">
    <source>
        <dbReference type="ARBA" id="ARBA00023136"/>
    </source>
</evidence>
<protein>
    <recommendedName>
        <fullName evidence="9">ABC transporter domain-containing protein</fullName>
    </recommendedName>
</protein>
<evidence type="ECO:0000259" key="9">
    <source>
        <dbReference type="PROSITE" id="PS50893"/>
    </source>
</evidence>
<dbReference type="FunFam" id="3.40.50.300:FF:000289">
    <property type="entry name" value="ABC transporter G family member 31"/>
    <property type="match status" value="1"/>
</dbReference>
<feature type="transmembrane region" description="Helical" evidence="8">
    <location>
        <begin position="1199"/>
        <end position="1222"/>
    </location>
</feature>
<evidence type="ECO:0000256" key="4">
    <source>
        <dbReference type="ARBA" id="ARBA00022692"/>
    </source>
</evidence>
<comment type="subcellular location">
    <subcellularLocation>
        <location evidence="1">Membrane</location>
        <topology evidence="1">Multi-pass membrane protein</topology>
    </subcellularLocation>
</comment>
<sequence>MNTSFATKEQSPSKLDEIGYDSGAKLMAGGSLALHDHVASRLERSLGKPLPQVEVRFKNLSLSARVIVQDDTRSKSELPTLFNVTKTGLLKMFSKKSMVDKQILRPVSGVLKPSTMTLVLGQPGSGKSSLMKLLSGRFPASKNVKVEGEVTYNGIPQETIRKRLPQFVSYVPQHDKHLPTLSVKETLEFAHACSGAELSKTDEQQLVLGSDEENKAAVAAARALRKHYPDVTVRQLGLENCQNTVVGDVMLRGVSGGERKRVTTGEMAFGNNYVMLMDEISTGLDSAATLDIVSTLRSLAKKLRRTVVISLLQPSPEVFALFDDVILLNDGYVMYHGPRDQALDYFESLGFKCPPNRDVADFLMDLGTNKQHQYEVGPAPSTAAQFREAFEQSATHRHLVANVLAPVDPSLERDNSLHLSPLPEFHQNFAAGTWTLVKREMAVTMRDTNAVRSRFYLAVLLGLLHGSTFYQFDDVNLQVVMGIAFVTINFVATNHMSLIPVVMSMRDVLYKQRGANFFRVSSYVIARFVSHVPVGLMEALVFGSFMYWMCGFVPTAAGYFLFELVLFFVSMVAAALFFFIACVTPNLNVALPVTILMLLFFVTFSGYVVTKDMIPDYMVWVYWLSPHAWGVRALAVSQYNDPRFLTCVYGGVDYCTRYGMQAGEYLLSVYGVPTQKHWLWFGLVFLAAIYFFLMILSCLVLEYWRFESSGNTAASGDSTASDESSTEEDYGLLKTPKGSSNNDPLDAVIAVSPPEHKKNFVPVTLAFTDLWYSVPDPANLKEDIDLLKGVSGFALPGSVTALMGSSGAGKTTLMDVIAGRKTGGKIRGEILLNGHPATELAIRRSTGYCEQMDIHSDASTFREALTFSAFLRQGADVSDSQKYDSVNECLELLDLNPIADQVIRGSSMEQMKRLTIGVELAAQPSVLFLDEPTSGLDARSAKLIMDGVRKVADTGRTIVCTIHQPSAMVFQVFDSLQLLKRGGEMVFFGELGSKASELVTYFEAIDGVIGAGVGNVNADGTDFVALFKDSEKNRHLQLNLDREGVTRPSPSLAALSFDRKRAASSLTQATFLIQRFFHLYWRTASYNLTRFIISVILGLLFGITYIGAEYSSYQGINSGMGMIFMAASYITFITCSGVLPVTYQERVVFYRERAGQTYNAFWYFVGATIVEIPYCFFATFIFLVIFFPMVGFTGVGNFFAFWFCLSLLVLLQSYFGQVLIYLLPSLDVASVYALNVNSILILFTGMNPPAASLPRGYVWLYHAIPNKYTFASLTAIVFAACDGDGKGPGCQVMTGTPPTLTDGTTVEEYMDSLFWIKHSEIWANCGYVVAWIVLLRLLALVALRYVNHTKR</sequence>
<feature type="transmembrane region" description="Helical" evidence="8">
    <location>
        <begin position="524"/>
        <end position="548"/>
    </location>
</feature>
<feature type="transmembrane region" description="Helical" evidence="8">
    <location>
        <begin position="1229"/>
        <end position="1246"/>
    </location>
</feature>
<dbReference type="SMART" id="SM00382">
    <property type="entry name" value="AAA"/>
    <property type="match status" value="2"/>
</dbReference>
<dbReference type="InterPro" id="IPR013525">
    <property type="entry name" value="ABC2_TM"/>
</dbReference>
<feature type="transmembrane region" description="Helical" evidence="8">
    <location>
        <begin position="478"/>
        <end position="503"/>
    </location>
</feature>
<proteinExistence type="inferred from homology"/>
<evidence type="ECO:0000313" key="10">
    <source>
        <dbReference type="EMBL" id="KAG6943880.1"/>
    </source>
</evidence>
<keyword evidence="6 8" id="KW-0472">Membrane</keyword>
<dbReference type="EMBL" id="JAENGZ010002379">
    <property type="protein sequence ID" value="KAG6943880.1"/>
    <property type="molecule type" value="Genomic_DNA"/>
</dbReference>
<feature type="region of interest" description="Disordered" evidence="7">
    <location>
        <begin position="710"/>
        <end position="745"/>
    </location>
</feature>
<organism evidence="10 11">
    <name type="scientific">Phytophthora cactorum</name>
    <dbReference type="NCBI Taxonomy" id="29920"/>
    <lineage>
        <taxon>Eukaryota</taxon>
        <taxon>Sar</taxon>
        <taxon>Stramenopiles</taxon>
        <taxon>Oomycota</taxon>
        <taxon>Peronosporomycetes</taxon>
        <taxon>Peronosporales</taxon>
        <taxon>Peronosporaceae</taxon>
        <taxon>Phytophthora</taxon>
    </lineage>
</organism>
<feature type="transmembrane region" description="Helical" evidence="8">
    <location>
        <begin position="589"/>
        <end position="609"/>
    </location>
</feature>
<comment type="similarity">
    <text evidence="2">Belongs to the ABC transporter superfamily. ABCG family. PDR (TC 3.A.1.205) subfamily.</text>
</comment>
<dbReference type="GO" id="GO:0005524">
    <property type="term" value="F:ATP binding"/>
    <property type="evidence" value="ECO:0007669"/>
    <property type="project" value="InterPro"/>
</dbReference>
<feature type="transmembrane region" description="Helical" evidence="8">
    <location>
        <begin position="1120"/>
        <end position="1139"/>
    </location>
</feature>
<feature type="transmembrane region" description="Helical" evidence="8">
    <location>
        <begin position="1321"/>
        <end position="1346"/>
    </location>
</feature>
<accession>A0A8T1TQ60</accession>
<dbReference type="CDD" id="cd03232">
    <property type="entry name" value="ABCG_PDR_domain2"/>
    <property type="match status" value="1"/>
</dbReference>
<reference evidence="10" key="1">
    <citation type="submission" date="2021-01" db="EMBL/GenBank/DDBJ databases">
        <title>Phytophthora aleatoria, a newly-described species from Pinus radiata is distinct from Phytophthora cactorum isolates based on comparative genomics.</title>
        <authorList>
            <person name="Mcdougal R."/>
            <person name="Panda P."/>
            <person name="Williams N."/>
            <person name="Studholme D.J."/>
        </authorList>
    </citation>
    <scope>NUCLEOTIDE SEQUENCE</scope>
    <source>
        <strain evidence="10">NZFS 3830</strain>
    </source>
</reference>
<dbReference type="Pfam" id="PF19055">
    <property type="entry name" value="ABC2_membrane_7"/>
    <property type="match status" value="1"/>
</dbReference>
<feature type="transmembrane region" description="Helical" evidence="8">
    <location>
        <begin position="1160"/>
        <end position="1187"/>
    </location>
</feature>
<keyword evidence="3" id="KW-0813">Transport</keyword>
<dbReference type="GO" id="GO:0016887">
    <property type="term" value="F:ATP hydrolysis activity"/>
    <property type="evidence" value="ECO:0007669"/>
    <property type="project" value="InterPro"/>
</dbReference>
<dbReference type="InterPro" id="IPR043926">
    <property type="entry name" value="ABCG_dom"/>
</dbReference>
<dbReference type="Pfam" id="PF00005">
    <property type="entry name" value="ABC_tran"/>
    <property type="match status" value="2"/>
</dbReference>
<gene>
    <name evidence="10" type="ORF">JG687_00018248</name>
</gene>
<feature type="transmembrane region" description="Helical" evidence="8">
    <location>
        <begin position="678"/>
        <end position="701"/>
    </location>
</feature>
<evidence type="ECO:0000256" key="8">
    <source>
        <dbReference type="SAM" id="Phobius"/>
    </source>
</evidence>
<dbReference type="OrthoDB" id="104759at2759"/>
<evidence type="ECO:0000313" key="11">
    <source>
        <dbReference type="Proteomes" id="UP000688947"/>
    </source>
</evidence>
<dbReference type="GO" id="GO:0140359">
    <property type="term" value="F:ABC-type transporter activity"/>
    <property type="evidence" value="ECO:0007669"/>
    <property type="project" value="InterPro"/>
</dbReference>
<evidence type="ECO:0000256" key="1">
    <source>
        <dbReference type="ARBA" id="ARBA00004141"/>
    </source>
</evidence>
<dbReference type="InterPro" id="IPR003593">
    <property type="entry name" value="AAA+_ATPase"/>
</dbReference>
<dbReference type="Proteomes" id="UP000688947">
    <property type="component" value="Unassembled WGS sequence"/>
</dbReference>
<evidence type="ECO:0000256" key="7">
    <source>
        <dbReference type="SAM" id="MobiDB-lite"/>
    </source>
</evidence>